<dbReference type="PANTHER" id="PTHR42850">
    <property type="entry name" value="METALLOPHOSPHOESTERASE"/>
    <property type="match status" value="1"/>
</dbReference>
<reference evidence="2 3" key="1">
    <citation type="submission" date="2015-04" db="EMBL/GenBank/DDBJ databases">
        <title>Whole genome shotgun sequence of Sphingomonas changbaiensis NBRC 104936.</title>
        <authorList>
            <person name="Katano-Makiyama Y."/>
            <person name="Hosoyama A."/>
            <person name="Hashimoto M."/>
            <person name="Noguchi M."/>
            <person name="Tsuchikane K."/>
            <person name="Ohji S."/>
            <person name="Yamazoe A."/>
            <person name="Ichikawa N."/>
            <person name="Kimura A."/>
            <person name="Fujita N."/>
        </authorList>
    </citation>
    <scope>NUCLEOTIDE SEQUENCE [LARGE SCALE GENOMIC DNA]</scope>
    <source>
        <strain evidence="2 3">NBRC 104936</strain>
    </source>
</reference>
<sequence>MVLKLLRRAIEPAPSAAQVPAGTRIYAIGDIHGRLDLLDQLLFRIDTDDQARGGAETQLIFLGDLVDRGPNSAGVVQRALEVRQSGRAARFLMGNHEEVFLKALGGSLEALRFFVKIGGRATILSYGFDEAEYDRLDYDALMPELIARVPAEHVAFLKSFEDRIAIGDYLFVHAGIRPRVPIDEQSGGDLRWIRSEFLDFRGDHGAVIVHGHTITDAVEERPNRIGIDTGAFASGRLTALGLEAGERWYLST</sequence>
<dbReference type="Pfam" id="PF00149">
    <property type="entry name" value="Metallophos"/>
    <property type="match status" value="1"/>
</dbReference>
<dbReference type="STRING" id="1219043.SCH01S_25_00090"/>
<evidence type="ECO:0000313" key="3">
    <source>
        <dbReference type="Proteomes" id="UP000033202"/>
    </source>
</evidence>
<dbReference type="Gene3D" id="3.60.21.10">
    <property type="match status" value="1"/>
</dbReference>
<dbReference type="OrthoDB" id="9807890at2"/>
<dbReference type="Proteomes" id="UP000033202">
    <property type="component" value="Unassembled WGS sequence"/>
</dbReference>
<organism evidence="2 3">
    <name type="scientific">Sphingomonas changbaiensis NBRC 104936</name>
    <dbReference type="NCBI Taxonomy" id="1219043"/>
    <lineage>
        <taxon>Bacteria</taxon>
        <taxon>Pseudomonadati</taxon>
        <taxon>Pseudomonadota</taxon>
        <taxon>Alphaproteobacteria</taxon>
        <taxon>Sphingomonadales</taxon>
        <taxon>Sphingomonadaceae</taxon>
        <taxon>Sphingomonas</taxon>
    </lineage>
</organism>
<dbReference type="RefSeq" id="WP_046347873.1">
    <property type="nucleotide sequence ID" value="NZ_BBWU01000025.1"/>
</dbReference>
<protein>
    <submittedName>
        <fullName evidence="2">Putative hydrolase</fullName>
    </submittedName>
</protein>
<comment type="caution">
    <text evidence="2">The sequence shown here is derived from an EMBL/GenBank/DDBJ whole genome shotgun (WGS) entry which is preliminary data.</text>
</comment>
<feature type="domain" description="Calcineurin-like phosphoesterase" evidence="1">
    <location>
        <begin position="24"/>
        <end position="214"/>
    </location>
</feature>
<dbReference type="PANTHER" id="PTHR42850:SF4">
    <property type="entry name" value="ZINC-DEPENDENT ENDOPOLYPHOSPHATASE"/>
    <property type="match status" value="1"/>
</dbReference>
<dbReference type="GO" id="GO:0005737">
    <property type="term" value="C:cytoplasm"/>
    <property type="evidence" value="ECO:0007669"/>
    <property type="project" value="TreeGrafter"/>
</dbReference>
<dbReference type="CDD" id="cd00144">
    <property type="entry name" value="MPP_PPP_family"/>
    <property type="match status" value="1"/>
</dbReference>
<dbReference type="GO" id="GO:0110154">
    <property type="term" value="P:RNA decapping"/>
    <property type="evidence" value="ECO:0007669"/>
    <property type="project" value="TreeGrafter"/>
</dbReference>
<proteinExistence type="predicted"/>
<keyword evidence="2" id="KW-0378">Hydrolase</keyword>
<evidence type="ECO:0000259" key="1">
    <source>
        <dbReference type="Pfam" id="PF00149"/>
    </source>
</evidence>
<accession>A0A0E9MNB7</accession>
<keyword evidence="3" id="KW-1185">Reference proteome</keyword>
<dbReference type="InterPro" id="IPR029052">
    <property type="entry name" value="Metallo-depent_PP-like"/>
</dbReference>
<dbReference type="InterPro" id="IPR050126">
    <property type="entry name" value="Ap4A_hydrolase"/>
</dbReference>
<evidence type="ECO:0000313" key="2">
    <source>
        <dbReference type="EMBL" id="GAO39029.1"/>
    </source>
</evidence>
<name>A0A0E9MNB7_9SPHN</name>
<dbReference type="GO" id="GO:0016791">
    <property type="term" value="F:phosphatase activity"/>
    <property type="evidence" value="ECO:0007669"/>
    <property type="project" value="TreeGrafter"/>
</dbReference>
<gene>
    <name evidence="2" type="ORF">SCH01S_25_00090</name>
</gene>
<dbReference type="InterPro" id="IPR004843">
    <property type="entry name" value="Calcineurin-like_PHP"/>
</dbReference>
<dbReference type="EMBL" id="BBWU01000025">
    <property type="protein sequence ID" value="GAO39029.1"/>
    <property type="molecule type" value="Genomic_DNA"/>
</dbReference>
<dbReference type="GO" id="GO:0008803">
    <property type="term" value="F:bis(5'-nucleosyl)-tetraphosphatase (symmetrical) activity"/>
    <property type="evidence" value="ECO:0007669"/>
    <property type="project" value="TreeGrafter"/>
</dbReference>
<dbReference type="AlphaFoldDB" id="A0A0E9MNB7"/>
<dbReference type="SUPFAM" id="SSF56300">
    <property type="entry name" value="Metallo-dependent phosphatases"/>
    <property type="match status" value="1"/>
</dbReference>